<feature type="signal peptide" evidence="3">
    <location>
        <begin position="1"/>
        <end position="22"/>
    </location>
</feature>
<evidence type="ECO:0000256" key="2">
    <source>
        <dbReference type="SAM" id="MobiDB-lite"/>
    </source>
</evidence>
<feature type="region of interest" description="Disordered" evidence="2">
    <location>
        <begin position="95"/>
        <end position="117"/>
    </location>
</feature>
<proteinExistence type="predicted"/>
<organism evidence="5 6">
    <name type="scientific">Carassius auratus</name>
    <name type="common">Goldfish</name>
    <dbReference type="NCBI Taxonomy" id="7957"/>
    <lineage>
        <taxon>Eukaryota</taxon>
        <taxon>Metazoa</taxon>
        <taxon>Chordata</taxon>
        <taxon>Craniata</taxon>
        <taxon>Vertebrata</taxon>
        <taxon>Euteleostomi</taxon>
        <taxon>Actinopterygii</taxon>
        <taxon>Neopterygii</taxon>
        <taxon>Teleostei</taxon>
        <taxon>Ostariophysi</taxon>
        <taxon>Cypriniformes</taxon>
        <taxon>Cyprinidae</taxon>
        <taxon>Cyprininae</taxon>
        <taxon>Carassius</taxon>
    </lineage>
</organism>
<gene>
    <name evidence="6" type="primary">LOC113065945</name>
</gene>
<name>A0A6P6MAC0_CARAU</name>
<evidence type="ECO:0000256" key="3">
    <source>
        <dbReference type="SAM" id="SignalP"/>
    </source>
</evidence>
<evidence type="ECO:0000313" key="6">
    <source>
        <dbReference type="RefSeq" id="XP_026093262.1"/>
    </source>
</evidence>
<dbReference type="GO" id="GO:0005615">
    <property type="term" value="C:extracellular space"/>
    <property type="evidence" value="ECO:0007669"/>
    <property type="project" value="UniProtKB-KW"/>
</dbReference>
<feature type="compositionally biased region" description="Low complexity" evidence="2">
    <location>
        <begin position="102"/>
        <end position="117"/>
    </location>
</feature>
<accession>A0A6P6MAC0</accession>
<dbReference type="InterPro" id="IPR001811">
    <property type="entry name" value="Chemokine_IL8-like_dom"/>
</dbReference>
<dbReference type="SMART" id="SM00199">
    <property type="entry name" value="SCY"/>
    <property type="match status" value="1"/>
</dbReference>
<dbReference type="RefSeq" id="XP_026093262.1">
    <property type="nucleotide sequence ID" value="XM_026237477.1"/>
</dbReference>
<dbReference type="SUPFAM" id="SSF54117">
    <property type="entry name" value="Interleukin 8-like chemokines"/>
    <property type="match status" value="1"/>
</dbReference>
<dbReference type="Pfam" id="PF00048">
    <property type="entry name" value="IL8"/>
    <property type="match status" value="1"/>
</dbReference>
<dbReference type="GeneID" id="113065945"/>
<dbReference type="OrthoDB" id="8900217at2759"/>
<dbReference type="GO" id="GO:0008009">
    <property type="term" value="F:chemokine activity"/>
    <property type="evidence" value="ECO:0007669"/>
    <property type="project" value="InterPro"/>
</dbReference>
<dbReference type="InterPro" id="IPR036048">
    <property type="entry name" value="Interleukin_8-like_sf"/>
</dbReference>
<evidence type="ECO:0000313" key="5">
    <source>
        <dbReference type="Proteomes" id="UP000515129"/>
    </source>
</evidence>
<dbReference type="AlphaFoldDB" id="A0A6P6MAC0"/>
<reference evidence="6" key="1">
    <citation type="submission" date="2025-08" db="UniProtKB">
        <authorList>
            <consortium name="RefSeq"/>
        </authorList>
    </citation>
    <scope>IDENTIFICATION</scope>
    <source>
        <strain evidence="6">Wakin</strain>
        <tissue evidence="6">Muscle</tissue>
    </source>
</reference>
<evidence type="ECO:0000259" key="4">
    <source>
        <dbReference type="SMART" id="SM00199"/>
    </source>
</evidence>
<keyword evidence="3" id="KW-0732">Signal</keyword>
<keyword evidence="1" id="KW-0202">Cytokine</keyword>
<dbReference type="Gene3D" id="2.40.50.40">
    <property type="match status" value="1"/>
</dbReference>
<feature type="chain" id="PRO_5028101950" evidence="3">
    <location>
        <begin position="23"/>
        <end position="117"/>
    </location>
</feature>
<keyword evidence="5" id="KW-1185">Reference proteome</keyword>
<dbReference type="KEGG" id="caua:113065945"/>
<sequence length="117" mass="12951">MRCVSVTLLLCLATMLLDQVTCQMSGVPFCPCLQTTDRVYRKEDMEGYINQEAGICPIDAVLFKAINGRFICGNQQKLWVKRAVKFLDKKKSAVKTTVRPLNSAPTSTSNNTSQTTG</sequence>
<dbReference type="GO" id="GO:0006955">
    <property type="term" value="P:immune response"/>
    <property type="evidence" value="ECO:0007669"/>
    <property type="project" value="InterPro"/>
</dbReference>
<protein>
    <submittedName>
        <fullName evidence="6">C-C motif chemokine 2-like</fullName>
    </submittedName>
</protein>
<dbReference type="Proteomes" id="UP000515129">
    <property type="component" value="Chromosome 49"/>
</dbReference>
<evidence type="ECO:0000256" key="1">
    <source>
        <dbReference type="ARBA" id="ARBA00022514"/>
    </source>
</evidence>
<feature type="domain" description="Chemokine interleukin-8-like" evidence="4">
    <location>
        <begin position="27"/>
        <end position="87"/>
    </location>
</feature>